<sequence>MSELAEAVQALDLVDHHVHGAISTEADDFEQLISESDRPLPDGLSAFDSQLGFAIRRWCAPVLGLEPHVSPEDYLAARRELGTDDVNRRLLHASGIAHYLLETGYAADRILDLDGMSLASGATTDEVVRLESVAQQVAGSGCTAAEFAPRFAEALDERLASAVGTKTVVAYRLGLDFEPQQPSLREVETAAGEWLASGSTDRVSDPVLLRHLIWAGVERRLPLQFHVGFGDPDLRLHRANPLLLTEFIELAEPYGTPLMLLHCYPFHREAGYLAHAYRDVYFDVGLAVNYTGARAAAIVAESLETAPFGKLLFSSDAWGPAELHYLGAHLWRRAITHVLGEFVDAGEWAEADAIRVATMIGRDNARRVYGLSPVA</sequence>
<dbReference type="RefSeq" id="WP_205117769.1">
    <property type="nucleotide sequence ID" value="NZ_JAFBCM010000001.1"/>
</dbReference>
<comment type="caution">
    <text evidence="2">The sequence shown here is derived from an EMBL/GenBank/DDBJ whole genome shotgun (WGS) entry which is preliminary data.</text>
</comment>
<protein>
    <submittedName>
        <fullName evidence="2">Amidohydrolase family protein</fullName>
    </submittedName>
</protein>
<proteinExistence type="predicted"/>
<dbReference type="PANTHER" id="PTHR43383">
    <property type="entry name" value="NODULIN 6"/>
    <property type="match status" value="1"/>
</dbReference>
<dbReference type="Pfam" id="PF04909">
    <property type="entry name" value="Amidohydro_2"/>
    <property type="match status" value="1"/>
</dbReference>
<dbReference type="SUPFAM" id="SSF51556">
    <property type="entry name" value="Metallo-dependent hydrolases"/>
    <property type="match status" value="1"/>
</dbReference>
<dbReference type="InterPro" id="IPR006680">
    <property type="entry name" value="Amidohydro-rel"/>
</dbReference>
<accession>A0ABV7YEA4</accession>
<dbReference type="EMBL" id="JBHRZH010000018">
    <property type="protein sequence ID" value="MFC3763412.1"/>
    <property type="molecule type" value="Genomic_DNA"/>
</dbReference>
<dbReference type="Proteomes" id="UP001595699">
    <property type="component" value="Unassembled WGS sequence"/>
</dbReference>
<evidence type="ECO:0000313" key="3">
    <source>
        <dbReference type="Proteomes" id="UP001595699"/>
    </source>
</evidence>
<reference evidence="3" key="1">
    <citation type="journal article" date="2019" name="Int. J. Syst. Evol. Microbiol.">
        <title>The Global Catalogue of Microorganisms (GCM) 10K type strain sequencing project: providing services to taxonomists for standard genome sequencing and annotation.</title>
        <authorList>
            <consortium name="The Broad Institute Genomics Platform"/>
            <consortium name="The Broad Institute Genome Sequencing Center for Infectious Disease"/>
            <person name="Wu L."/>
            <person name="Ma J."/>
        </authorList>
    </citation>
    <scope>NUCLEOTIDE SEQUENCE [LARGE SCALE GENOMIC DNA]</scope>
    <source>
        <strain evidence="3">CGMCC 4.7241</strain>
    </source>
</reference>
<dbReference type="PANTHER" id="PTHR43383:SF2">
    <property type="entry name" value="AMIDOHYDROLASE 2 FAMILY PROTEIN"/>
    <property type="match status" value="1"/>
</dbReference>
<feature type="domain" description="Amidohydrolase-related" evidence="1">
    <location>
        <begin position="138"/>
        <end position="371"/>
    </location>
</feature>
<evidence type="ECO:0000313" key="2">
    <source>
        <dbReference type="EMBL" id="MFC3763412.1"/>
    </source>
</evidence>
<dbReference type="Gene3D" id="3.20.20.140">
    <property type="entry name" value="Metal-dependent hydrolases"/>
    <property type="match status" value="1"/>
</dbReference>
<keyword evidence="3" id="KW-1185">Reference proteome</keyword>
<organism evidence="2 3">
    <name type="scientific">Tenggerimyces flavus</name>
    <dbReference type="NCBI Taxonomy" id="1708749"/>
    <lineage>
        <taxon>Bacteria</taxon>
        <taxon>Bacillati</taxon>
        <taxon>Actinomycetota</taxon>
        <taxon>Actinomycetes</taxon>
        <taxon>Propionibacteriales</taxon>
        <taxon>Nocardioidaceae</taxon>
        <taxon>Tenggerimyces</taxon>
    </lineage>
</organism>
<dbReference type="InterPro" id="IPR032466">
    <property type="entry name" value="Metal_Hydrolase"/>
</dbReference>
<gene>
    <name evidence="2" type="ORF">ACFOUW_21420</name>
</gene>
<name>A0ABV7YEA4_9ACTN</name>
<evidence type="ECO:0000259" key="1">
    <source>
        <dbReference type="Pfam" id="PF04909"/>
    </source>
</evidence>